<feature type="region of interest" description="Disordered" evidence="1">
    <location>
        <begin position="1"/>
        <end position="24"/>
    </location>
</feature>
<name>A0A5B7EWY1_PORTR</name>
<comment type="caution">
    <text evidence="2">The sequence shown here is derived from an EMBL/GenBank/DDBJ whole genome shotgun (WGS) entry which is preliminary data.</text>
</comment>
<accession>A0A5B7EWY1</accession>
<protein>
    <submittedName>
        <fullName evidence="2">Uncharacterized protein</fullName>
    </submittedName>
</protein>
<gene>
    <name evidence="2" type="ORF">E2C01_032832</name>
</gene>
<sequence length="62" mass="6787">MESFPLKAKHKVNSQSDSGISRMRAPVVVRARPISRLARKAPGPLSTSSTEYISPSTSFWPS</sequence>
<dbReference type="Proteomes" id="UP000324222">
    <property type="component" value="Unassembled WGS sequence"/>
</dbReference>
<proteinExistence type="predicted"/>
<feature type="region of interest" description="Disordered" evidence="1">
    <location>
        <begin position="39"/>
        <end position="62"/>
    </location>
</feature>
<dbReference type="AlphaFoldDB" id="A0A5B7EWY1"/>
<organism evidence="2 3">
    <name type="scientific">Portunus trituberculatus</name>
    <name type="common">Swimming crab</name>
    <name type="synonym">Neptunus trituberculatus</name>
    <dbReference type="NCBI Taxonomy" id="210409"/>
    <lineage>
        <taxon>Eukaryota</taxon>
        <taxon>Metazoa</taxon>
        <taxon>Ecdysozoa</taxon>
        <taxon>Arthropoda</taxon>
        <taxon>Crustacea</taxon>
        <taxon>Multicrustacea</taxon>
        <taxon>Malacostraca</taxon>
        <taxon>Eumalacostraca</taxon>
        <taxon>Eucarida</taxon>
        <taxon>Decapoda</taxon>
        <taxon>Pleocyemata</taxon>
        <taxon>Brachyura</taxon>
        <taxon>Eubrachyura</taxon>
        <taxon>Portunoidea</taxon>
        <taxon>Portunidae</taxon>
        <taxon>Portuninae</taxon>
        <taxon>Portunus</taxon>
    </lineage>
</organism>
<feature type="compositionally biased region" description="Polar residues" evidence="1">
    <location>
        <begin position="45"/>
        <end position="62"/>
    </location>
</feature>
<keyword evidence="3" id="KW-1185">Reference proteome</keyword>
<dbReference type="EMBL" id="VSRR010004320">
    <property type="protein sequence ID" value="MPC39301.1"/>
    <property type="molecule type" value="Genomic_DNA"/>
</dbReference>
<evidence type="ECO:0000313" key="3">
    <source>
        <dbReference type="Proteomes" id="UP000324222"/>
    </source>
</evidence>
<reference evidence="2 3" key="1">
    <citation type="submission" date="2019-05" db="EMBL/GenBank/DDBJ databases">
        <title>Another draft genome of Portunus trituberculatus and its Hox gene families provides insights of decapod evolution.</title>
        <authorList>
            <person name="Jeong J.-H."/>
            <person name="Song I."/>
            <person name="Kim S."/>
            <person name="Choi T."/>
            <person name="Kim D."/>
            <person name="Ryu S."/>
            <person name="Kim W."/>
        </authorList>
    </citation>
    <scope>NUCLEOTIDE SEQUENCE [LARGE SCALE GENOMIC DNA]</scope>
    <source>
        <tissue evidence="2">Muscle</tissue>
    </source>
</reference>
<evidence type="ECO:0000313" key="2">
    <source>
        <dbReference type="EMBL" id="MPC39301.1"/>
    </source>
</evidence>
<evidence type="ECO:0000256" key="1">
    <source>
        <dbReference type="SAM" id="MobiDB-lite"/>
    </source>
</evidence>